<organism evidence="8 9">
    <name type="scientific">Frankia umida</name>
    <dbReference type="NCBI Taxonomy" id="573489"/>
    <lineage>
        <taxon>Bacteria</taxon>
        <taxon>Bacillati</taxon>
        <taxon>Actinomycetota</taxon>
        <taxon>Actinomycetes</taxon>
        <taxon>Frankiales</taxon>
        <taxon>Frankiaceae</taxon>
        <taxon>Frankia</taxon>
    </lineage>
</organism>
<dbReference type="PRINTS" id="PR00385">
    <property type="entry name" value="P450"/>
</dbReference>
<evidence type="ECO:0000256" key="1">
    <source>
        <dbReference type="ARBA" id="ARBA00010617"/>
    </source>
</evidence>
<dbReference type="SUPFAM" id="SSF48264">
    <property type="entry name" value="Cytochrome P450"/>
    <property type="match status" value="1"/>
</dbReference>
<name>A0ABT0JUF0_9ACTN</name>
<dbReference type="InterPro" id="IPR017972">
    <property type="entry name" value="Cyt_P450_CS"/>
</dbReference>
<evidence type="ECO:0000313" key="8">
    <source>
        <dbReference type="EMBL" id="MCK9874638.1"/>
    </source>
</evidence>
<dbReference type="Proteomes" id="UP001201873">
    <property type="component" value="Unassembled WGS sequence"/>
</dbReference>
<keyword evidence="9" id="KW-1185">Reference proteome</keyword>
<dbReference type="InterPro" id="IPR001128">
    <property type="entry name" value="Cyt_P450"/>
</dbReference>
<keyword evidence="5 7" id="KW-0408">Iron</keyword>
<evidence type="ECO:0000313" key="9">
    <source>
        <dbReference type="Proteomes" id="UP001201873"/>
    </source>
</evidence>
<proteinExistence type="inferred from homology"/>
<evidence type="ECO:0000256" key="4">
    <source>
        <dbReference type="ARBA" id="ARBA00023002"/>
    </source>
</evidence>
<dbReference type="InterPro" id="IPR050196">
    <property type="entry name" value="Cytochrome_P450_Monoox"/>
</dbReference>
<dbReference type="InterPro" id="IPR036396">
    <property type="entry name" value="Cyt_P450_sf"/>
</dbReference>
<evidence type="ECO:0000256" key="2">
    <source>
        <dbReference type="ARBA" id="ARBA00022617"/>
    </source>
</evidence>
<dbReference type="PROSITE" id="PS00086">
    <property type="entry name" value="CYTOCHROME_P450"/>
    <property type="match status" value="1"/>
</dbReference>
<keyword evidence="4 7" id="KW-0560">Oxidoreductase</keyword>
<dbReference type="EMBL" id="JALKFT010000002">
    <property type="protein sequence ID" value="MCK9874638.1"/>
    <property type="molecule type" value="Genomic_DNA"/>
</dbReference>
<dbReference type="InterPro" id="IPR002401">
    <property type="entry name" value="Cyt_P450_E_grp-I"/>
</dbReference>
<comment type="similarity">
    <text evidence="1 7">Belongs to the cytochrome P450 family.</text>
</comment>
<dbReference type="Gene3D" id="1.10.630.10">
    <property type="entry name" value="Cytochrome P450"/>
    <property type="match status" value="1"/>
</dbReference>
<evidence type="ECO:0000256" key="6">
    <source>
        <dbReference type="ARBA" id="ARBA00023033"/>
    </source>
</evidence>
<keyword evidence="3 7" id="KW-0479">Metal-binding</keyword>
<dbReference type="Pfam" id="PF00067">
    <property type="entry name" value="p450"/>
    <property type="match status" value="1"/>
</dbReference>
<dbReference type="PANTHER" id="PTHR24291:SF50">
    <property type="entry name" value="BIFUNCTIONAL ALBAFLAVENONE MONOOXYGENASE_TERPENE SYNTHASE"/>
    <property type="match status" value="1"/>
</dbReference>
<dbReference type="CDD" id="cd20620">
    <property type="entry name" value="CYP132-like"/>
    <property type="match status" value="1"/>
</dbReference>
<evidence type="ECO:0000256" key="7">
    <source>
        <dbReference type="RuleBase" id="RU000461"/>
    </source>
</evidence>
<dbReference type="RefSeq" id="WP_248823270.1">
    <property type="nucleotide sequence ID" value="NZ_JALKFT010000002.1"/>
</dbReference>
<accession>A0ABT0JUF0</accession>
<comment type="caution">
    <text evidence="8">The sequence shown here is derived from an EMBL/GenBank/DDBJ whole genome shotgun (WGS) entry which is preliminary data.</text>
</comment>
<sequence length="461" mass="51575">MTTVLASTRPPVATGSGALGVSRDFQRRPLELMRNLFDEHGDLVKVRFVANQYFYLVTHPDYIRHIFATNSANYTKSPHPAFELLSQVMGRGLVTSDGDLWSRQRRLIQPAFTKQRVDEYGDLMVSATERMATRWRQAGDTTLNLDAEMMRLTLDVVGQTLFGLDLTDEASRVSRAFTEVSDDFAKLLGNPLGPLALKIPFQPTVRRFRRSTATLDTVVHGIIAQRREQPEPDNRDLLTLLMAARDEQTGEGMTDQQLRDEVMTLLLSGHETTADALTWAFYLLARHPKMLADLEDEVDEVLGGRAATTADLPRLVYTKMVVQETLRLYPPIYLFARWGHQPDEVGGYDLPADATITVCPYVVHRHPEFWPDAEAFRPDRFDSAAKAIDNYAYIPFSGGPRQCLGIHFAMMEAQLLLATVVQNFRCSIAGSAPINPGAMMTLRPAGGMPVRVSTRPRGAHV</sequence>
<dbReference type="PRINTS" id="PR00463">
    <property type="entry name" value="EP450I"/>
</dbReference>
<dbReference type="PANTHER" id="PTHR24291">
    <property type="entry name" value="CYTOCHROME P450 FAMILY 4"/>
    <property type="match status" value="1"/>
</dbReference>
<keyword evidence="2 7" id="KW-0349">Heme</keyword>
<evidence type="ECO:0000256" key="3">
    <source>
        <dbReference type="ARBA" id="ARBA00022723"/>
    </source>
</evidence>
<evidence type="ECO:0000256" key="5">
    <source>
        <dbReference type="ARBA" id="ARBA00023004"/>
    </source>
</evidence>
<reference evidence="8 9" key="1">
    <citation type="submission" date="2022-04" db="EMBL/GenBank/DDBJ databases">
        <title>Genome diversity in the genus Frankia.</title>
        <authorList>
            <person name="Carlos-Shanley C."/>
            <person name="Hahn D."/>
        </authorList>
    </citation>
    <scope>NUCLEOTIDE SEQUENCE [LARGE SCALE GENOMIC DNA]</scope>
    <source>
        <strain evidence="8 9">Ag45/Mut15</strain>
    </source>
</reference>
<gene>
    <name evidence="8" type="ORF">MXD59_02370</name>
</gene>
<keyword evidence="6 7" id="KW-0503">Monooxygenase</keyword>
<protein>
    <submittedName>
        <fullName evidence="8">Cytochrome P450</fullName>
    </submittedName>
</protein>